<name>A0A9P9FBQ1_9HYPO</name>
<evidence type="ECO:0000256" key="2">
    <source>
        <dbReference type="ARBA" id="ARBA00022989"/>
    </source>
</evidence>
<dbReference type="EMBL" id="JAGMUV010000005">
    <property type="protein sequence ID" value="KAH7157078.1"/>
    <property type="molecule type" value="Genomic_DNA"/>
</dbReference>
<feature type="compositionally biased region" description="Low complexity" evidence="4">
    <location>
        <begin position="128"/>
        <end position="142"/>
    </location>
</feature>
<evidence type="ECO:0000256" key="3">
    <source>
        <dbReference type="ARBA" id="ARBA00023136"/>
    </source>
</evidence>
<gene>
    <name evidence="5" type="ORF">EDB81DRAFT_788800</name>
</gene>
<dbReference type="Pfam" id="PF08690">
    <property type="entry name" value="GET2"/>
    <property type="match status" value="1"/>
</dbReference>
<keyword evidence="1" id="KW-0812">Transmembrane</keyword>
<keyword evidence="6" id="KW-1185">Reference proteome</keyword>
<protein>
    <recommendedName>
        <fullName evidence="7">GET complex subunit GET2</fullName>
    </recommendedName>
</protein>
<dbReference type="InterPro" id="IPR028143">
    <property type="entry name" value="Get2/sif1"/>
</dbReference>
<dbReference type="PANTHER" id="PTHR28263">
    <property type="entry name" value="GOLGI TO ER TRAFFIC PROTEIN 2"/>
    <property type="match status" value="1"/>
</dbReference>
<proteinExistence type="predicted"/>
<sequence length="339" mass="35938">MTESALSPEESASQRASEQARLRKERREAKIKAGGSARLNKITGASGGLPRDSAPAPESSTTTTESPASTSAPKPAPAVTSTHADPDEVDISDHFYKTKKLAGRGAGGPALSEDDLRQMMLGFERANTPGQPSPGAGTPTPGSLDEDPMMKVMSQLMSGAGMPQGPGSPFAGMPGMPGMPGAGANPFQPQPSPSSTAANIWRLLHALVALGLGLYIVLLTPFSGTKIERDRAALPITTQEDPFTTPADAVDFESELEQRKRLFFWTFATAETLLLTTRFFLDKRGAQPTGVVGTVLGFVPQPFKGYIEIAMRYGSIFTTVRGDMLACIFVLGVCSWYRG</sequence>
<feature type="compositionally biased region" description="Basic and acidic residues" evidence="4">
    <location>
        <begin position="18"/>
        <end position="31"/>
    </location>
</feature>
<evidence type="ECO:0000256" key="4">
    <source>
        <dbReference type="SAM" id="MobiDB-lite"/>
    </source>
</evidence>
<evidence type="ECO:0008006" key="7">
    <source>
        <dbReference type="Google" id="ProtNLM"/>
    </source>
</evidence>
<organism evidence="5 6">
    <name type="scientific">Dactylonectria macrodidyma</name>
    <dbReference type="NCBI Taxonomy" id="307937"/>
    <lineage>
        <taxon>Eukaryota</taxon>
        <taxon>Fungi</taxon>
        <taxon>Dikarya</taxon>
        <taxon>Ascomycota</taxon>
        <taxon>Pezizomycotina</taxon>
        <taxon>Sordariomycetes</taxon>
        <taxon>Hypocreomycetidae</taxon>
        <taxon>Hypocreales</taxon>
        <taxon>Nectriaceae</taxon>
        <taxon>Dactylonectria</taxon>
    </lineage>
</organism>
<evidence type="ECO:0000256" key="1">
    <source>
        <dbReference type="ARBA" id="ARBA00022692"/>
    </source>
</evidence>
<comment type="caution">
    <text evidence="5">The sequence shown here is derived from an EMBL/GenBank/DDBJ whole genome shotgun (WGS) entry which is preliminary data.</text>
</comment>
<evidence type="ECO:0000313" key="5">
    <source>
        <dbReference type="EMBL" id="KAH7157078.1"/>
    </source>
</evidence>
<reference evidence="5" key="1">
    <citation type="journal article" date="2021" name="Nat. Commun.">
        <title>Genetic determinants of endophytism in the Arabidopsis root mycobiome.</title>
        <authorList>
            <person name="Mesny F."/>
            <person name="Miyauchi S."/>
            <person name="Thiergart T."/>
            <person name="Pickel B."/>
            <person name="Atanasova L."/>
            <person name="Karlsson M."/>
            <person name="Huettel B."/>
            <person name="Barry K.W."/>
            <person name="Haridas S."/>
            <person name="Chen C."/>
            <person name="Bauer D."/>
            <person name="Andreopoulos W."/>
            <person name="Pangilinan J."/>
            <person name="LaButti K."/>
            <person name="Riley R."/>
            <person name="Lipzen A."/>
            <person name="Clum A."/>
            <person name="Drula E."/>
            <person name="Henrissat B."/>
            <person name="Kohler A."/>
            <person name="Grigoriev I.V."/>
            <person name="Martin F.M."/>
            <person name="Hacquard S."/>
        </authorList>
    </citation>
    <scope>NUCLEOTIDE SEQUENCE</scope>
    <source>
        <strain evidence="5">MPI-CAGE-AT-0147</strain>
    </source>
</reference>
<feature type="region of interest" description="Disordered" evidence="4">
    <location>
        <begin position="1"/>
        <end position="91"/>
    </location>
</feature>
<dbReference type="OrthoDB" id="5393181at2759"/>
<feature type="region of interest" description="Disordered" evidence="4">
    <location>
        <begin position="125"/>
        <end position="146"/>
    </location>
</feature>
<feature type="compositionally biased region" description="Low complexity" evidence="4">
    <location>
        <begin position="53"/>
        <end position="82"/>
    </location>
</feature>
<dbReference type="PANTHER" id="PTHR28263:SF1">
    <property type="entry name" value="GOLGI TO ER TRAFFIC PROTEIN 2"/>
    <property type="match status" value="1"/>
</dbReference>
<dbReference type="GO" id="GO:0006890">
    <property type="term" value="P:retrograde vesicle-mediated transport, Golgi to endoplasmic reticulum"/>
    <property type="evidence" value="ECO:0007669"/>
    <property type="project" value="TreeGrafter"/>
</dbReference>
<keyword evidence="2" id="KW-1133">Transmembrane helix</keyword>
<keyword evidence="3" id="KW-0472">Membrane</keyword>
<dbReference type="AlphaFoldDB" id="A0A9P9FBQ1"/>
<feature type="compositionally biased region" description="Polar residues" evidence="4">
    <location>
        <begin position="1"/>
        <end position="17"/>
    </location>
</feature>
<evidence type="ECO:0000313" key="6">
    <source>
        <dbReference type="Proteomes" id="UP000738349"/>
    </source>
</evidence>
<dbReference type="Proteomes" id="UP000738349">
    <property type="component" value="Unassembled WGS sequence"/>
</dbReference>
<accession>A0A9P9FBQ1</accession>